<organism evidence="1">
    <name type="scientific">uncultured Desulfovibrio sp</name>
    <dbReference type="NCBI Taxonomy" id="167968"/>
    <lineage>
        <taxon>Bacteria</taxon>
        <taxon>Pseudomonadati</taxon>
        <taxon>Thermodesulfobacteriota</taxon>
        <taxon>Desulfovibrionia</taxon>
        <taxon>Desulfovibrionales</taxon>
        <taxon>Desulfovibrionaceae</taxon>
        <taxon>Desulfovibrio</taxon>
        <taxon>environmental samples</taxon>
    </lineage>
</organism>
<dbReference type="RefSeq" id="WP_192112003.1">
    <property type="nucleotide sequence ID" value="NZ_CABUEN010000002.1"/>
</dbReference>
<sequence length="150" mass="16144">MSAAHGESVFNCRMCGHCCEGRGGIVVSPTDLIRLAAHMQQAPEAVADSYCERIGGKLKIRCGEDGYCVFFRQGSGCGVHEGKPSICRAWPFFRGNIEDPASLAMAKEFCPGIETGALHADFAREGRDYLRENGLLASDATCEANALILK</sequence>
<reference evidence="1" key="1">
    <citation type="submission" date="2016-04" db="EMBL/GenBank/DDBJ databases">
        <authorList>
            <person name="Evans L.H."/>
            <person name="Alamgir A."/>
            <person name="Owens N."/>
            <person name="Weber N.D."/>
            <person name="Virtaneva K."/>
            <person name="Barbian K."/>
            <person name="Babar A."/>
            <person name="Rosenke K."/>
        </authorList>
    </citation>
    <scope>NUCLEOTIDE SEQUENCE</scope>
    <source>
        <strain evidence="1">92-2</strain>
    </source>
</reference>
<gene>
    <name evidence="1" type="ORF">KM92DES2_20183</name>
</gene>
<evidence type="ECO:0000313" key="1">
    <source>
        <dbReference type="EMBL" id="SBW11766.1"/>
    </source>
</evidence>
<protein>
    <recommendedName>
        <fullName evidence="2">YkgJ family cysteine cluster protein</fullName>
    </recommendedName>
</protein>
<accession>A0A212KJ52</accession>
<dbReference type="PANTHER" id="PTHR35866">
    <property type="entry name" value="PUTATIVE-RELATED"/>
    <property type="match status" value="1"/>
</dbReference>
<name>A0A212KJ52_9BACT</name>
<dbReference type="PANTHER" id="PTHR35866:SF1">
    <property type="entry name" value="YKGJ FAMILY CYSTEINE CLUSTER PROTEIN"/>
    <property type="match status" value="1"/>
</dbReference>
<dbReference type="InterPro" id="IPR005358">
    <property type="entry name" value="Puta_zinc/iron-chelating_dom"/>
</dbReference>
<dbReference type="EMBL" id="FLUP01000002">
    <property type="protein sequence ID" value="SBW11766.1"/>
    <property type="molecule type" value="Genomic_DNA"/>
</dbReference>
<dbReference type="AlphaFoldDB" id="A0A212KJ52"/>
<dbReference type="Pfam" id="PF03692">
    <property type="entry name" value="CxxCxxCC"/>
    <property type="match status" value="1"/>
</dbReference>
<proteinExistence type="predicted"/>
<evidence type="ECO:0008006" key="2">
    <source>
        <dbReference type="Google" id="ProtNLM"/>
    </source>
</evidence>